<dbReference type="GO" id="GO:0032259">
    <property type="term" value="P:methylation"/>
    <property type="evidence" value="ECO:0007669"/>
    <property type="project" value="UniProtKB-KW"/>
</dbReference>
<evidence type="ECO:0000313" key="3">
    <source>
        <dbReference type="Proteomes" id="UP000236161"/>
    </source>
</evidence>
<proteinExistence type="predicted"/>
<dbReference type="Gene3D" id="3.30.200.20">
    <property type="entry name" value="Phosphorylase Kinase, domain 1"/>
    <property type="match status" value="1"/>
</dbReference>
<dbReference type="EC" id="2.1.1.-" evidence="2"/>
<evidence type="ECO:0000313" key="2">
    <source>
        <dbReference type="EMBL" id="PKA65532.1"/>
    </source>
</evidence>
<gene>
    <name evidence="2" type="primary">MED36B</name>
    <name evidence="2" type="ORF">AXF42_Ash005866</name>
</gene>
<dbReference type="OrthoDB" id="1859733at2759"/>
<dbReference type="Proteomes" id="UP000236161">
    <property type="component" value="Unassembled WGS sequence"/>
</dbReference>
<accession>A0A2I0BCM0</accession>
<dbReference type="EMBL" id="KZ451895">
    <property type="protein sequence ID" value="PKA65532.1"/>
    <property type="molecule type" value="Genomic_DNA"/>
</dbReference>
<protein>
    <submittedName>
        <fullName evidence="2">Putative mediator of RNA polymerase II transcription subunit 36b</fullName>
        <ecNumber evidence="2">2.1.1.-</ecNumber>
    </submittedName>
</protein>
<name>A0A2I0BCM0_9ASPA</name>
<dbReference type="AlphaFoldDB" id="A0A2I0BCM0"/>
<dbReference type="STRING" id="1088818.A0A2I0BCM0"/>
<keyword evidence="2" id="KW-0808">Transferase</keyword>
<reference evidence="2 3" key="1">
    <citation type="journal article" date="2017" name="Nature">
        <title>The Apostasia genome and the evolution of orchids.</title>
        <authorList>
            <person name="Zhang G.Q."/>
            <person name="Liu K.W."/>
            <person name="Li Z."/>
            <person name="Lohaus R."/>
            <person name="Hsiao Y.Y."/>
            <person name="Niu S.C."/>
            <person name="Wang J.Y."/>
            <person name="Lin Y.C."/>
            <person name="Xu Q."/>
            <person name="Chen L.J."/>
            <person name="Yoshida K."/>
            <person name="Fujiwara S."/>
            <person name="Wang Z.W."/>
            <person name="Zhang Y.Q."/>
            <person name="Mitsuda N."/>
            <person name="Wang M."/>
            <person name="Liu G.H."/>
            <person name="Pecoraro L."/>
            <person name="Huang H.X."/>
            <person name="Xiao X.J."/>
            <person name="Lin M."/>
            <person name="Wu X.Y."/>
            <person name="Wu W.L."/>
            <person name="Chen Y.Y."/>
            <person name="Chang S.B."/>
            <person name="Sakamoto S."/>
            <person name="Ohme-Takagi M."/>
            <person name="Yagi M."/>
            <person name="Zeng S.J."/>
            <person name="Shen C.Y."/>
            <person name="Yeh C.M."/>
            <person name="Luo Y.B."/>
            <person name="Tsai W.C."/>
            <person name="Van de Peer Y."/>
            <person name="Liu Z.J."/>
        </authorList>
    </citation>
    <scope>NUCLEOTIDE SEQUENCE [LARGE SCALE GENOMIC DNA]</scope>
    <source>
        <strain evidence="3">cv. Shenzhen</strain>
        <tissue evidence="2">Stem</tissue>
    </source>
</reference>
<feature type="signal peptide" evidence="1">
    <location>
        <begin position="1"/>
        <end position="19"/>
    </location>
</feature>
<keyword evidence="3" id="KW-1185">Reference proteome</keyword>
<keyword evidence="2" id="KW-0489">Methyltransferase</keyword>
<dbReference type="GO" id="GO:0008168">
    <property type="term" value="F:methyltransferase activity"/>
    <property type="evidence" value="ECO:0007669"/>
    <property type="project" value="UniProtKB-KW"/>
</dbReference>
<organism evidence="2 3">
    <name type="scientific">Apostasia shenzhenica</name>
    <dbReference type="NCBI Taxonomy" id="1088818"/>
    <lineage>
        <taxon>Eukaryota</taxon>
        <taxon>Viridiplantae</taxon>
        <taxon>Streptophyta</taxon>
        <taxon>Embryophyta</taxon>
        <taxon>Tracheophyta</taxon>
        <taxon>Spermatophyta</taxon>
        <taxon>Magnoliopsida</taxon>
        <taxon>Liliopsida</taxon>
        <taxon>Asparagales</taxon>
        <taxon>Orchidaceae</taxon>
        <taxon>Apostasioideae</taxon>
        <taxon>Apostasia</taxon>
    </lineage>
</organism>
<feature type="chain" id="PRO_5014111006" evidence="1">
    <location>
        <begin position="20"/>
        <end position="182"/>
    </location>
</feature>
<keyword evidence="1" id="KW-0732">Signal</keyword>
<sequence length="182" mass="20155">MYFFLHLLVFLDAYGLPSGAFFVLGGKSRRSWRTKEGSKVVVQPHRHDGVFVAKGKEDALCLKIFVPGESEYGEKRISVQPETLDYMDFGVAANLALHQSFLAFKNLIPSKIVTGSSGYNQHLQMCDRITTAHSVLCAKLKTPADATCSLTYVNRNLGPHPECPNIWQHECCLSAPAEALEP</sequence>
<evidence type="ECO:0000256" key="1">
    <source>
        <dbReference type="SAM" id="SignalP"/>
    </source>
</evidence>